<protein>
    <submittedName>
        <fullName evidence="2">Uncharacterized protein</fullName>
    </submittedName>
</protein>
<organism evidence="2">
    <name type="scientific">Arundo donax</name>
    <name type="common">Giant reed</name>
    <name type="synonym">Donax arundinaceus</name>
    <dbReference type="NCBI Taxonomy" id="35708"/>
    <lineage>
        <taxon>Eukaryota</taxon>
        <taxon>Viridiplantae</taxon>
        <taxon>Streptophyta</taxon>
        <taxon>Embryophyta</taxon>
        <taxon>Tracheophyta</taxon>
        <taxon>Spermatophyta</taxon>
        <taxon>Magnoliopsida</taxon>
        <taxon>Liliopsida</taxon>
        <taxon>Poales</taxon>
        <taxon>Poaceae</taxon>
        <taxon>PACMAD clade</taxon>
        <taxon>Arundinoideae</taxon>
        <taxon>Arundineae</taxon>
        <taxon>Arundo</taxon>
    </lineage>
</organism>
<reference evidence="2" key="1">
    <citation type="submission" date="2014-09" db="EMBL/GenBank/DDBJ databases">
        <authorList>
            <person name="Magalhaes I.L.F."/>
            <person name="Oliveira U."/>
            <person name="Santos F.R."/>
            <person name="Vidigal T.H.D.A."/>
            <person name="Brescovit A.D."/>
            <person name="Santos A.J."/>
        </authorList>
    </citation>
    <scope>NUCLEOTIDE SEQUENCE</scope>
    <source>
        <tissue evidence="2">Shoot tissue taken approximately 20 cm above the soil surface</tissue>
    </source>
</reference>
<accession>A0A0A9CEN8</accession>
<feature type="region of interest" description="Disordered" evidence="1">
    <location>
        <begin position="1"/>
        <end position="20"/>
    </location>
</feature>
<reference evidence="2" key="2">
    <citation type="journal article" date="2015" name="Data Brief">
        <title>Shoot transcriptome of the giant reed, Arundo donax.</title>
        <authorList>
            <person name="Barrero R.A."/>
            <person name="Guerrero F.D."/>
            <person name="Moolhuijzen P."/>
            <person name="Goolsby J.A."/>
            <person name="Tidwell J."/>
            <person name="Bellgard S.E."/>
            <person name="Bellgard M.I."/>
        </authorList>
    </citation>
    <scope>NUCLEOTIDE SEQUENCE</scope>
    <source>
        <tissue evidence="2">Shoot tissue taken approximately 20 cm above the soil surface</tissue>
    </source>
</reference>
<name>A0A0A9CEN8_ARUDO</name>
<sequence>MIQEVEARRRSRSTQLRQEHTSPQLLRHCCRVRGLCRSRRHGGGNNHLLELEFRLPWRSPRWMSPKAWRRRLGLFRGRVLLNTSVIMRSASETEDAAAMDQPVSFVREEDGWIDVQALTPQ</sequence>
<evidence type="ECO:0000256" key="1">
    <source>
        <dbReference type="SAM" id="MobiDB-lite"/>
    </source>
</evidence>
<dbReference type="AlphaFoldDB" id="A0A0A9CEN8"/>
<evidence type="ECO:0000313" key="2">
    <source>
        <dbReference type="EMBL" id="JAD74026.1"/>
    </source>
</evidence>
<dbReference type="EMBL" id="GBRH01223869">
    <property type="protein sequence ID" value="JAD74026.1"/>
    <property type="molecule type" value="Transcribed_RNA"/>
</dbReference>
<proteinExistence type="predicted"/>